<name>A0A1I5REQ1_9RHOB</name>
<evidence type="ECO:0000313" key="2">
    <source>
        <dbReference type="Proteomes" id="UP000199356"/>
    </source>
</evidence>
<gene>
    <name evidence="1" type="ORF">SAMN04488047_108131</name>
</gene>
<dbReference type="EMBL" id="FOXA01000008">
    <property type="protein sequence ID" value="SFP56791.1"/>
    <property type="molecule type" value="Genomic_DNA"/>
</dbReference>
<dbReference type="Proteomes" id="UP000199356">
    <property type="component" value="Unassembled WGS sequence"/>
</dbReference>
<sequence>MKTMIHSLRAAAARRAAYKRTRREIASMPLGVAHDLDIDPTQSSVIARNVVYGR</sequence>
<keyword evidence="2" id="KW-1185">Reference proteome</keyword>
<organism evidence="1 2">
    <name type="scientific">Tranquillimonas alkanivorans</name>
    <dbReference type="NCBI Taxonomy" id="441119"/>
    <lineage>
        <taxon>Bacteria</taxon>
        <taxon>Pseudomonadati</taxon>
        <taxon>Pseudomonadota</taxon>
        <taxon>Alphaproteobacteria</taxon>
        <taxon>Rhodobacterales</taxon>
        <taxon>Roseobacteraceae</taxon>
        <taxon>Tranquillimonas</taxon>
    </lineage>
</organism>
<accession>A0A1I5REQ1</accession>
<evidence type="ECO:0008006" key="3">
    <source>
        <dbReference type="Google" id="ProtNLM"/>
    </source>
</evidence>
<dbReference type="AlphaFoldDB" id="A0A1I5REQ1"/>
<dbReference type="RefSeq" id="WP_177215139.1">
    <property type="nucleotide sequence ID" value="NZ_FOXA01000008.1"/>
</dbReference>
<proteinExistence type="predicted"/>
<evidence type="ECO:0000313" key="1">
    <source>
        <dbReference type="EMBL" id="SFP56791.1"/>
    </source>
</evidence>
<reference evidence="1 2" key="1">
    <citation type="submission" date="2016-10" db="EMBL/GenBank/DDBJ databases">
        <authorList>
            <person name="de Groot N.N."/>
        </authorList>
    </citation>
    <scope>NUCLEOTIDE SEQUENCE [LARGE SCALE GENOMIC DNA]</scope>
    <source>
        <strain evidence="1 2">DSM 19547</strain>
    </source>
</reference>
<protein>
    <recommendedName>
        <fullName evidence="3">DUF1127 domain-containing protein</fullName>
    </recommendedName>
</protein>